<reference evidence="2 3" key="1">
    <citation type="journal article" date="2024" name="IMA Fungus">
        <title>Apiospora arundinis, a panoply of carbohydrate-active enzymes and secondary metabolites.</title>
        <authorList>
            <person name="Sorensen T."/>
            <person name="Petersen C."/>
            <person name="Muurmann A.T."/>
            <person name="Christiansen J.V."/>
            <person name="Brundto M.L."/>
            <person name="Overgaard C.K."/>
            <person name="Boysen A.T."/>
            <person name="Wollenberg R.D."/>
            <person name="Larsen T.O."/>
            <person name="Sorensen J.L."/>
            <person name="Nielsen K.L."/>
            <person name="Sondergaard T.E."/>
        </authorList>
    </citation>
    <scope>NUCLEOTIDE SEQUENCE [LARGE SCALE GENOMIC DNA]</scope>
    <source>
        <strain evidence="2 3">AAU 773</strain>
    </source>
</reference>
<evidence type="ECO:0008006" key="4">
    <source>
        <dbReference type="Google" id="ProtNLM"/>
    </source>
</evidence>
<evidence type="ECO:0000256" key="1">
    <source>
        <dbReference type="SAM" id="SignalP"/>
    </source>
</evidence>
<protein>
    <recommendedName>
        <fullName evidence="4">Secreted protein</fullName>
    </recommendedName>
</protein>
<gene>
    <name evidence="2" type="ORF">PGQ11_011045</name>
</gene>
<proteinExistence type="predicted"/>
<dbReference type="Proteomes" id="UP001390339">
    <property type="component" value="Unassembled WGS sequence"/>
</dbReference>
<feature type="chain" id="PRO_5045245064" description="Secreted protein" evidence="1">
    <location>
        <begin position="17"/>
        <end position="155"/>
    </location>
</feature>
<organism evidence="2 3">
    <name type="scientific">Apiospora arundinis</name>
    <dbReference type="NCBI Taxonomy" id="335852"/>
    <lineage>
        <taxon>Eukaryota</taxon>
        <taxon>Fungi</taxon>
        <taxon>Dikarya</taxon>
        <taxon>Ascomycota</taxon>
        <taxon>Pezizomycotina</taxon>
        <taxon>Sordariomycetes</taxon>
        <taxon>Xylariomycetidae</taxon>
        <taxon>Amphisphaeriales</taxon>
        <taxon>Apiosporaceae</taxon>
        <taxon>Apiospora</taxon>
    </lineage>
</organism>
<sequence>MLIATVAFTLSSLTMAQVDTPFRFKELPVELRLAILCQTGLVTPTRLVYLGTDGWSIDLGTIKYKRRFRYIRHHSWEKPTALFLVSHMFNWQWRWYKVTNKISNCDFYADNIINEVRALINFGVWPMRNVPGGTLERFVVHVDTGARNLFASSPD</sequence>
<accession>A0ABR2HYD4</accession>
<evidence type="ECO:0000313" key="3">
    <source>
        <dbReference type="Proteomes" id="UP001390339"/>
    </source>
</evidence>
<dbReference type="EMBL" id="JAPCWZ010000007">
    <property type="protein sequence ID" value="KAK8855133.1"/>
    <property type="molecule type" value="Genomic_DNA"/>
</dbReference>
<keyword evidence="1" id="KW-0732">Signal</keyword>
<name>A0ABR2HYD4_9PEZI</name>
<keyword evidence="3" id="KW-1185">Reference proteome</keyword>
<feature type="signal peptide" evidence="1">
    <location>
        <begin position="1"/>
        <end position="16"/>
    </location>
</feature>
<evidence type="ECO:0000313" key="2">
    <source>
        <dbReference type="EMBL" id="KAK8855133.1"/>
    </source>
</evidence>
<comment type="caution">
    <text evidence="2">The sequence shown here is derived from an EMBL/GenBank/DDBJ whole genome shotgun (WGS) entry which is preliminary data.</text>
</comment>